<dbReference type="GO" id="GO:0043190">
    <property type="term" value="C:ATP-binding cassette (ABC) transporter complex"/>
    <property type="evidence" value="ECO:0007669"/>
    <property type="project" value="InterPro"/>
</dbReference>
<feature type="domain" description="ABC transmembrane type-2" evidence="7">
    <location>
        <begin position="22"/>
        <end position="256"/>
    </location>
</feature>
<dbReference type="GO" id="GO:0140359">
    <property type="term" value="F:ABC-type transporter activity"/>
    <property type="evidence" value="ECO:0007669"/>
    <property type="project" value="InterPro"/>
</dbReference>
<dbReference type="PIRSF" id="PIRSF006648">
    <property type="entry name" value="DrrB"/>
    <property type="match status" value="1"/>
</dbReference>
<dbReference type="EMBL" id="RFFG01000008">
    <property type="protein sequence ID" value="RMI46529.1"/>
    <property type="molecule type" value="Genomic_DNA"/>
</dbReference>
<dbReference type="InterPro" id="IPR000412">
    <property type="entry name" value="ABC_2_transport"/>
</dbReference>
<keyword evidence="9" id="KW-1185">Reference proteome</keyword>
<feature type="transmembrane region" description="Helical" evidence="6">
    <location>
        <begin position="98"/>
        <end position="125"/>
    </location>
</feature>
<feature type="transmembrane region" description="Helical" evidence="6">
    <location>
        <begin position="167"/>
        <end position="186"/>
    </location>
</feature>
<dbReference type="PANTHER" id="PTHR43229:SF3">
    <property type="entry name" value="ABC-TYPE MULTIDRUG TRANSPORT SYSTEM, PERMEASE COMPONENT"/>
    <property type="match status" value="1"/>
</dbReference>
<evidence type="ECO:0000256" key="4">
    <source>
        <dbReference type="ARBA" id="ARBA00023136"/>
    </source>
</evidence>
<feature type="transmembrane region" description="Helical" evidence="6">
    <location>
        <begin position="53"/>
        <end position="78"/>
    </location>
</feature>
<evidence type="ECO:0000256" key="1">
    <source>
        <dbReference type="ARBA" id="ARBA00004141"/>
    </source>
</evidence>
<dbReference type="AlphaFoldDB" id="A0A3M2MAL4"/>
<dbReference type="Pfam" id="PF12698">
    <property type="entry name" value="ABC2_membrane_3"/>
    <property type="match status" value="1"/>
</dbReference>
<organism evidence="8 9">
    <name type="scientific">Actinomadura harenae</name>
    <dbReference type="NCBI Taxonomy" id="2483351"/>
    <lineage>
        <taxon>Bacteria</taxon>
        <taxon>Bacillati</taxon>
        <taxon>Actinomycetota</taxon>
        <taxon>Actinomycetes</taxon>
        <taxon>Streptosporangiales</taxon>
        <taxon>Thermomonosporaceae</taxon>
        <taxon>Actinomadura</taxon>
    </lineage>
</organism>
<evidence type="ECO:0000256" key="2">
    <source>
        <dbReference type="ARBA" id="ARBA00022692"/>
    </source>
</evidence>
<dbReference type="PROSITE" id="PS51012">
    <property type="entry name" value="ABC_TM2"/>
    <property type="match status" value="1"/>
</dbReference>
<keyword evidence="2 6" id="KW-0812">Transmembrane</keyword>
<reference evidence="8 9" key="1">
    <citation type="submission" date="2018-10" db="EMBL/GenBank/DDBJ databases">
        <title>Isolation from soil.</title>
        <authorList>
            <person name="Hu J."/>
        </authorList>
    </citation>
    <scope>NUCLEOTIDE SEQUENCE [LARGE SCALE GENOMIC DNA]</scope>
    <source>
        <strain evidence="8 9">NEAU-Ht49</strain>
    </source>
</reference>
<dbReference type="Proteomes" id="UP000282674">
    <property type="component" value="Unassembled WGS sequence"/>
</dbReference>
<accession>A0A3M2MAL4</accession>
<evidence type="ECO:0000256" key="5">
    <source>
        <dbReference type="ARBA" id="ARBA00023251"/>
    </source>
</evidence>
<comment type="subcellular location">
    <subcellularLocation>
        <location evidence="1">Membrane</location>
        <topology evidence="1">Multi-pass membrane protein</topology>
    </subcellularLocation>
</comment>
<dbReference type="InterPro" id="IPR013525">
    <property type="entry name" value="ABC2_TM"/>
</dbReference>
<keyword evidence="3 6" id="KW-1133">Transmembrane helix</keyword>
<dbReference type="InterPro" id="IPR047817">
    <property type="entry name" value="ABC2_TM_bact-type"/>
</dbReference>
<protein>
    <submittedName>
        <fullName evidence="8">ABC transporter permease</fullName>
    </submittedName>
</protein>
<dbReference type="RefSeq" id="WP_122193336.1">
    <property type="nucleotide sequence ID" value="NZ_JBHSKC010000020.1"/>
</dbReference>
<evidence type="ECO:0000256" key="6">
    <source>
        <dbReference type="SAM" id="Phobius"/>
    </source>
</evidence>
<feature type="transmembrane region" description="Helical" evidence="6">
    <location>
        <begin position="137"/>
        <end position="161"/>
    </location>
</feature>
<evidence type="ECO:0000313" key="9">
    <source>
        <dbReference type="Proteomes" id="UP000282674"/>
    </source>
</evidence>
<dbReference type="GO" id="GO:0046677">
    <property type="term" value="P:response to antibiotic"/>
    <property type="evidence" value="ECO:0007669"/>
    <property type="project" value="UniProtKB-KW"/>
</dbReference>
<proteinExistence type="predicted"/>
<keyword evidence="4 6" id="KW-0472">Membrane</keyword>
<evidence type="ECO:0000259" key="7">
    <source>
        <dbReference type="PROSITE" id="PS51012"/>
    </source>
</evidence>
<dbReference type="PANTHER" id="PTHR43229">
    <property type="entry name" value="NODULATION PROTEIN J"/>
    <property type="match status" value="1"/>
</dbReference>
<feature type="transmembrane region" description="Helical" evidence="6">
    <location>
        <begin position="24"/>
        <end position="41"/>
    </location>
</feature>
<evidence type="ECO:0000313" key="8">
    <source>
        <dbReference type="EMBL" id="RMI46529.1"/>
    </source>
</evidence>
<gene>
    <name evidence="8" type="ORF">EBO15_06210</name>
</gene>
<keyword evidence="5" id="KW-0046">Antibiotic resistance</keyword>
<sequence length="277" mass="29882">MRTFRIGVARGLIELRQAFSGSELVNQLLWPVLTLVAIFFYRNREFRHTGIRLGGLVLPGVLGMFVALGMVLVIQYLTVEREDGTLLRARATPHGIRAYLVGKLVMTSGCVLAYLAILLVPGAFLVDGLRLGSVSSWFTLAWVVALGLVATQSVGAALGALVSSPRAAGLLTLPVMAVISISGVFYPITALPGWLQGIAQVFPVYWLGLGMRSALLPDGMASVELHHSWRHLETFGVLGAWAVAGLLIAPVVLRRMARRESGARVAAYREKALQRIG</sequence>
<evidence type="ECO:0000256" key="3">
    <source>
        <dbReference type="ARBA" id="ARBA00022989"/>
    </source>
</evidence>
<dbReference type="InterPro" id="IPR051784">
    <property type="entry name" value="Nod_factor_ABC_transporter"/>
</dbReference>
<feature type="transmembrane region" description="Helical" evidence="6">
    <location>
        <begin position="235"/>
        <end position="253"/>
    </location>
</feature>
<name>A0A3M2MAL4_9ACTN</name>
<comment type="caution">
    <text evidence="8">The sequence shown here is derived from an EMBL/GenBank/DDBJ whole genome shotgun (WGS) entry which is preliminary data.</text>
</comment>
<dbReference type="OrthoDB" id="9786643at2"/>